<name>A0ABY7RZR3_9FLAO</name>
<reference evidence="4 5" key="1">
    <citation type="submission" date="2023-01" db="EMBL/GenBank/DDBJ databases">
        <title>Psychroserpens ponticola sp. nov., isolated from seawater.</title>
        <authorList>
            <person name="Kristyanto S."/>
            <person name="Jung J."/>
            <person name="Kim J.M."/>
            <person name="Jeon C.O."/>
        </authorList>
    </citation>
    <scope>NUCLEOTIDE SEQUENCE [LARGE SCALE GENOMIC DNA]</scope>
    <source>
        <strain evidence="4 5">MSW6</strain>
    </source>
</reference>
<evidence type="ECO:0000259" key="3">
    <source>
        <dbReference type="Pfam" id="PF18962"/>
    </source>
</evidence>
<evidence type="ECO:0000256" key="1">
    <source>
        <dbReference type="ARBA" id="ARBA00022729"/>
    </source>
</evidence>
<dbReference type="NCBIfam" id="TIGR04183">
    <property type="entry name" value="Por_Secre_tail"/>
    <property type="match status" value="1"/>
</dbReference>
<protein>
    <submittedName>
        <fullName evidence="4">T9SS type A sorting domain-containing protein</fullName>
    </submittedName>
</protein>
<feature type="domain" description="Secretion system C-terminal sorting" evidence="3">
    <location>
        <begin position="133"/>
        <end position="204"/>
    </location>
</feature>
<keyword evidence="1" id="KW-0732">Signal</keyword>
<sequence length="206" mass="22805">MKQQQKHFIKLIFLFAIGINYNSYSQQPIAECQEDFHGVGEVDKECDETIIVTSTSSEGPEGTIFYGLIYSRYNSVKYIPGYSKVRLVPYDNTEGSRAGGRTKSGTGGKPVGGGRYSNPNLVNTKVLLSDLKIYPNPVSSKLSITYTASNLNSYEVYSIEGRLLVTKDLDGSNNYSINLSQLSSGLHLLKLYSKNGEVINKHIIKQ</sequence>
<evidence type="ECO:0000313" key="4">
    <source>
        <dbReference type="EMBL" id="WCO02635.1"/>
    </source>
</evidence>
<organism evidence="4 5">
    <name type="scientific">Psychroserpens ponticola</name>
    <dbReference type="NCBI Taxonomy" id="2932268"/>
    <lineage>
        <taxon>Bacteria</taxon>
        <taxon>Pseudomonadati</taxon>
        <taxon>Bacteroidota</taxon>
        <taxon>Flavobacteriia</taxon>
        <taxon>Flavobacteriales</taxon>
        <taxon>Flavobacteriaceae</taxon>
        <taxon>Psychroserpens</taxon>
    </lineage>
</organism>
<proteinExistence type="predicted"/>
<keyword evidence="5" id="KW-1185">Reference proteome</keyword>
<gene>
    <name evidence="4" type="ORF">MUN68_003860</name>
</gene>
<dbReference type="InterPro" id="IPR026444">
    <property type="entry name" value="Secre_tail"/>
</dbReference>
<feature type="compositionally biased region" description="Gly residues" evidence="2">
    <location>
        <begin position="105"/>
        <end position="115"/>
    </location>
</feature>
<dbReference type="Proteomes" id="UP001202717">
    <property type="component" value="Chromosome"/>
</dbReference>
<dbReference type="RefSeq" id="WP_249995402.1">
    <property type="nucleotide sequence ID" value="NZ_CP116221.1"/>
</dbReference>
<dbReference type="EMBL" id="CP116221">
    <property type="protein sequence ID" value="WCO02635.1"/>
    <property type="molecule type" value="Genomic_DNA"/>
</dbReference>
<evidence type="ECO:0000256" key="2">
    <source>
        <dbReference type="SAM" id="MobiDB-lite"/>
    </source>
</evidence>
<accession>A0ABY7RZR3</accession>
<evidence type="ECO:0000313" key="5">
    <source>
        <dbReference type="Proteomes" id="UP001202717"/>
    </source>
</evidence>
<dbReference type="Pfam" id="PF18962">
    <property type="entry name" value="Por_Secre_tail"/>
    <property type="match status" value="1"/>
</dbReference>
<feature type="region of interest" description="Disordered" evidence="2">
    <location>
        <begin position="94"/>
        <end position="115"/>
    </location>
</feature>